<organism evidence="2 3">
    <name type="scientific">Nocardioides luti</name>
    <dbReference type="NCBI Taxonomy" id="2761101"/>
    <lineage>
        <taxon>Bacteria</taxon>
        <taxon>Bacillati</taxon>
        <taxon>Actinomycetota</taxon>
        <taxon>Actinomycetes</taxon>
        <taxon>Propionibacteriales</taxon>
        <taxon>Nocardioidaceae</taxon>
        <taxon>Nocardioides</taxon>
    </lineage>
</organism>
<evidence type="ECO:0000313" key="3">
    <source>
        <dbReference type="Proteomes" id="UP000523955"/>
    </source>
</evidence>
<proteinExistence type="predicted"/>
<evidence type="ECO:0000313" key="2">
    <source>
        <dbReference type="EMBL" id="MBB6626000.1"/>
    </source>
</evidence>
<sequence length="311" mass="35154">MVLELMTPSGLLLRRDAIASGYDDKHLLRLVKRGDLIRIRQGAYASSVVWKVSDEPARHALISEAVLLQYDDHVALSHDSACLAHGGPNWGLDLRAIHLTHFQGGGRATAGLVHHNGSCHVTDVTKLPTGHWVTSPARTVLDVATRHGVDVGVVVADDFLHRGLTTLDELRMCHATRQDWPHGLAVRLVLDLADGRSESVGETLWRGLCRRMRLPRPELQWHVYDHNGVLVGRTDLAWPHHRLLGEFDGKSKYLRLRLQGETIEETVMREKAREDRLRETTGWQMIRVVWADLFRPEQTAARIRRLMNRAA</sequence>
<reference evidence="2 3" key="1">
    <citation type="submission" date="2020-08" db="EMBL/GenBank/DDBJ databases">
        <authorList>
            <person name="Seo M.-J."/>
        </authorList>
    </citation>
    <scope>NUCLEOTIDE SEQUENCE [LARGE SCALE GENOMIC DNA]</scope>
    <source>
        <strain evidence="2 3">KIGAM211</strain>
    </source>
</reference>
<name>A0A7X0RET7_9ACTN</name>
<dbReference type="RefSeq" id="WP_185251318.1">
    <property type="nucleotide sequence ID" value="NZ_JACKXE010000001.1"/>
</dbReference>
<feature type="domain" description="AbiEi antitoxin N-terminal" evidence="1">
    <location>
        <begin position="10"/>
        <end position="45"/>
    </location>
</feature>
<dbReference type="Proteomes" id="UP000523955">
    <property type="component" value="Unassembled WGS sequence"/>
</dbReference>
<protein>
    <submittedName>
        <fullName evidence="2">Type IV toxin-antitoxin system AbiEi family antitoxin domain-containing protein</fullName>
    </submittedName>
</protein>
<dbReference type="InterPro" id="IPR025159">
    <property type="entry name" value="AbiEi_N"/>
</dbReference>
<gene>
    <name evidence="2" type="ORF">H5V45_01585</name>
</gene>
<accession>A0A7X0RET7</accession>
<evidence type="ECO:0000259" key="1">
    <source>
        <dbReference type="Pfam" id="PF13338"/>
    </source>
</evidence>
<dbReference type="Pfam" id="PF13338">
    <property type="entry name" value="AbiEi_4"/>
    <property type="match status" value="1"/>
</dbReference>
<keyword evidence="3" id="KW-1185">Reference proteome</keyword>
<dbReference type="EMBL" id="JACKXE010000001">
    <property type="protein sequence ID" value="MBB6626000.1"/>
    <property type="molecule type" value="Genomic_DNA"/>
</dbReference>
<dbReference type="AlphaFoldDB" id="A0A7X0RET7"/>
<comment type="caution">
    <text evidence="2">The sequence shown here is derived from an EMBL/GenBank/DDBJ whole genome shotgun (WGS) entry which is preliminary data.</text>
</comment>